<evidence type="ECO:0000259" key="6">
    <source>
        <dbReference type="Pfam" id="PF14759"/>
    </source>
</evidence>
<dbReference type="InterPro" id="IPR028202">
    <property type="entry name" value="Reductase_C"/>
</dbReference>
<dbReference type="InterPro" id="IPR023753">
    <property type="entry name" value="FAD/NAD-binding_dom"/>
</dbReference>
<dbReference type="PRINTS" id="PR00411">
    <property type="entry name" value="PNDRDTASEI"/>
</dbReference>
<dbReference type="RefSeq" id="WP_124235952.1">
    <property type="nucleotide sequence ID" value="NZ_JBHUFI010000001.1"/>
</dbReference>
<dbReference type="SUPFAM" id="SSF55424">
    <property type="entry name" value="FAD/NAD-linked reductases, dimerisation (C-terminal) domain"/>
    <property type="match status" value="1"/>
</dbReference>
<dbReference type="InterPro" id="IPR050446">
    <property type="entry name" value="FAD-oxidoreductase/Apoptosis"/>
</dbReference>
<dbReference type="EMBL" id="RQJX01000004">
    <property type="protein sequence ID" value="RQN08944.1"/>
    <property type="molecule type" value="Genomic_DNA"/>
</dbReference>
<keyword evidence="8" id="KW-1185">Reference proteome</keyword>
<feature type="domain" description="FAD/NAD(P)-binding" evidence="5">
    <location>
        <begin position="6"/>
        <end position="298"/>
    </location>
</feature>
<dbReference type="PANTHER" id="PTHR43557:SF2">
    <property type="entry name" value="RIESKE DOMAIN-CONTAINING PROTEIN-RELATED"/>
    <property type="match status" value="1"/>
</dbReference>
<dbReference type="Gene3D" id="3.30.390.30">
    <property type="match status" value="1"/>
</dbReference>
<dbReference type="SUPFAM" id="SSF51905">
    <property type="entry name" value="FAD/NAD(P)-binding domain"/>
    <property type="match status" value="2"/>
</dbReference>
<gene>
    <name evidence="7" type="ORF">EHW97_04375</name>
</gene>
<protein>
    <submittedName>
        <fullName evidence="7">FAD-dependent oxidoreductase</fullName>
    </submittedName>
</protein>
<comment type="caution">
    <text evidence="7">The sequence shown here is derived from an EMBL/GenBank/DDBJ whole genome shotgun (WGS) entry which is preliminary data.</text>
</comment>
<dbReference type="Pfam" id="PF14759">
    <property type="entry name" value="Reductase_C"/>
    <property type="match status" value="1"/>
</dbReference>
<evidence type="ECO:0000256" key="3">
    <source>
        <dbReference type="ARBA" id="ARBA00022827"/>
    </source>
</evidence>
<evidence type="ECO:0000313" key="7">
    <source>
        <dbReference type="EMBL" id="RQN08944.1"/>
    </source>
</evidence>
<dbReference type="AlphaFoldDB" id="A0A3N6YGN8"/>
<comment type="cofactor">
    <cofactor evidence="1">
        <name>FAD</name>
        <dbReference type="ChEBI" id="CHEBI:57692"/>
    </cofactor>
</comment>
<evidence type="ECO:0000313" key="8">
    <source>
        <dbReference type="Proteomes" id="UP000275225"/>
    </source>
</evidence>
<accession>A0A3N6YGN8</accession>
<evidence type="ECO:0000256" key="1">
    <source>
        <dbReference type="ARBA" id="ARBA00001974"/>
    </source>
</evidence>
<dbReference type="PANTHER" id="PTHR43557">
    <property type="entry name" value="APOPTOSIS-INDUCING FACTOR 1"/>
    <property type="match status" value="1"/>
</dbReference>
<dbReference type="InterPro" id="IPR016156">
    <property type="entry name" value="FAD/NAD-linked_Rdtase_dimer_sf"/>
</dbReference>
<dbReference type="Pfam" id="PF07992">
    <property type="entry name" value="Pyr_redox_2"/>
    <property type="match status" value="1"/>
</dbReference>
<evidence type="ECO:0000256" key="4">
    <source>
        <dbReference type="ARBA" id="ARBA00023002"/>
    </source>
</evidence>
<keyword evidence="3" id="KW-0274">FAD</keyword>
<dbReference type="GO" id="GO:0005737">
    <property type="term" value="C:cytoplasm"/>
    <property type="evidence" value="ECO:0007669"/>
    <property type="project" value="TreeGrafter"/>
</dbReference>
<keyword evidence="4" id="KW-0560">Oxidoreductase</keyword>
<dbReference type="OrthoDB" id="3568330at2"/>
<dbReference type="PRINTS" id="PR00368">
    <property type="entry name" value="FADPNR"/>
</dbReference>
<reference evidence="7 8" key="1">
    <citation type="submission" date="2018-11" db="EMBL/GenBank/DDBJ databases">
        <authorList>
            <person name="Li F."/>
        </authorList>
    </citation>
    <scope>NUCLEOTIDE SEQUENCE [LARGE SCALE GENOMIC DNA]</scope>
    <source>
        <strain evidence="7 8">YS17T</strain>
    </source>
</reference>
<dbReference type="InterPro" id="IPR036188">
    <property type="entry name" value="FAD/NAD-bd_sf"/>
</dbReference>
<keyword evidence="2" id="KW-0285">Flavoprotein</keyword>
<evidence type="ECO:0000256" key="2">
    <source>
        <dbReference type="ARBA" id="ARBA00022630"/>
    </source>
</evidence>
<dbReference type="GO" id="GO:0016651">
    <property type="term" value="F:oxidoreductase activity, acting on NAD(P)H"/>
    <property type="evidence" value="ECO:0007669"/>
    <property type="project" value="TreeGrafter"/>
</dbReference>
<feature type="domain" description="Reductase C-terminal" evidence="6">
    <location>
        <begin position="323"/>
        <end position="398"/>
    </location>
</feature>
<evidence type="ECO:0000259" key="5">
    <source>
        <dbReference type="Pfam" id="PF07992"/>
    </source>
</evidence>
<dbReference type="Proteomes" id="UP000275225">
    <property type="component" value="Unassembled WGS sequence"/>
</dbReference>
<proteinExistence type="predicted"/>
<name>A0A3N6YGN8_9ACTN</name>
<dbReference type="Gene3D" id="3.50.50.60">
    <property type="entry name" value="FAD/NAD(P)-binding domain"/>
    <property type="match status" value="2"/>
</dbReference>
<organism evidence="7 8">
    <name type="scientific">Aeromicrobium camelliae</name>
    <dbReference type="NCBI Taxonomy" id="1538144"/>
    <lineage>
        <taxon>Bacteria</taxon>
        <taxon>Bacillati</taxon>
        <taxon>Actinomycetota</taxon>
        <taxon>Actinomycetes</taxon>
        <taxon>Propionibacteriales</taxon>
        <taxon>Nocardioidaceae</taxon>
        <taxon>Aeromicrobium</taxon>
    </lineage>
</organism>
<sequence>MTVGTLIVGGGIAAVRCAERLRRAGDTDPVTIVAAEDGLPYDRPPLSKQALLDSAVDRPVLKSSEALDALGVRLLQARHALRLHRAERRVDLDSGESLSYDDLVIATGSVPRRLPLLDDAAPHYLRTWDDALRLRNALRPASGHVLVVGAGVLGLEIAATSRALGHEVTVVDAAPRVLPRLGGPGLSEIVMALHEQHGVRFALGVTVGSVIPAGDGAATLALSDGTRVDADVVVVAIGAVPATGWLHGSELAGHDGVETDAACRTRDDRIFAIGDVARVERSPGVHERLEHWTSAGDTAAVAARNILARRRDEPPVQLEELPYVWSDQFDGKLQILGTIGPDDDLLPAVDDTESGRWLRLASREGNLVGVVGWNMPAAVNRCRTAIAARAAVTDVVTAAPWERMGRP</sequence>